<feature type="compositionally biased region" description="Basic and acidic residues" evidence="2">
    <location>
        <begin position="246"/>
        <end position="270"/>
    </location>
</feature>
<evidence type="ECO:0000313" key="4">
    <source>
        <dbReference type="EnsemblProtists" id="EKX38113"/>
    </source>
</evidence>
<feature type="region of interest" description="Disordered" evidence="2">
    <location>
        <begin position="190"/>
        <end position="213"/>
    </location>
</feature>
<dbReference type="KEGG" id="gtt:GUITHDRAFT_165274"/>
<feature type="compositionally biased region" description="Acidic residues" evidence="2">
    <location>
        <begin position="199"/>
        <end position="208"/>
    </location>
</feature>
<dbReference type="Proteomes" id="UP000011087">
    <property type="component" value="Unassembled WGS sequence"/>
</dbReference>
<dbReference type="AlphaFoldDB" id="L1IPC2"/>
<evidence type="ECO:0000256" key="1">
    <source>
        <dbReference type="SAM" id="Coils"/>
    </source>
</evidence>
<dbReference type="EMBL" id="JH993051">
    <property type="protein sequence ID" value="EKX38113.1"/>
    <property type="molecule type" value="Genomic_DNA"/>
</dbReference>
<dbReference type="PaxDb" id="55529-EKX38113"/>
<name>L1IPC2_GUITC</name>
<keyword evidence="1" id="KW-0175">Coiled coil</keyword>
<proteinExistence type="predicted"/>
<reference evidence="5" key="2">
    <citation type="submission" date="2012-11" db="EMBL/GenBank/DDBJ databases">
        <authorList>
            <person name="Kuo A."/>
            <person name="Curtis B.A."/>
            <person name="Tanifuji G."/>
            <person name="Burki F."/>
            <person name="Gruber A."/>
            <person name="Irimia M."/>
            <person name="Maruyama S."/>
            <person name="Arias M.C."/>
            <person name="Ball S.G."/>
            <person name="Gile G.H."/>
            <person name="Hirakawa Y."/>
            <person name="Hopkins J.F."/>
            <person name="Rensing S.A."/>
            <person name="Schmutz J."/>
            <person name="Symeonidi A."/>
            <person name="Elias M."/>
            <person name="Eveleigh R.J."/>
            <person name="Herman E.K."/>
            <person name="Klute M.J."/>
            <person name="Nakayama T."/>
            <person name="Obornik M."/>
            <person name="Reyes-Prieto A."/>
            <person name="Armbrust E.V."/>
            <person name="Aves S.J."/>
            <person name="Beiko R.G."/>
            <person name="Coutinho P."/>
            <person name="Dacks J.B."/>
            <person name="Durnford D.G."/>
            <person name="Fast N.M."/>
            <person name="Green B.R."/>
            <person name="Grisdale C."/>
            <person name="Hempe F."/>
            <person name="Henrissat B."/>
            <person name="Hoppner M.P."/>
            <person name="Ishida K.-I."/>
            <person name="Kim E."/>
            <person name="Koreny L."/>
            <person name="Kroth P.G."/>
            <person name="Liu Y."/>
            <person name="Malik S.-B."/>
            <person name="Maier U.G."/>
            <person name="McRose D."/>
            <person name="Mock T."/>
            <person name="Neilson J.A."/>
            <person name="Onodera N.T."/>
            <person name="Poole A.M."/>
            <person name="Pritham E.J."/>
            <person name="Richards T.A."/>
            <person name="Rocap G."/>
            <person name="Roy S.W."/>
            <person name="Sarai C."/>
            <person name="Schaack S."/>
            <person name="Shirato S."/>
            <person name="Slamovits C.H."/>
            <person name="Spencer D.F."/>
            <person name="Suzuki S."/>
            <person name="Worden A.Z."/>
            <person name="Zauner S."/>
            <person name="Barry K."/>
            <person name="Bell C."/>
            <person name="Bharti A.K."/>
            <person name="Crow J.A."/>
            <person name="Grimwood J."/>
            <person name="Kramer R."/>
            <person name="Lindquist E."/>
            <person name="Lucas S."/>
            <person name="Salamov A."/>
            <person name="McFadden G.I."/>
            <person name="Lane C.E."/>
            <person name="Keeling P.J."/>
            <person name="Gray M.W."/>
            <person name="Grigoriev I.V."/>
            <person name="Archibald J.M."/>
        </authorList>
    </citation>
    <scope>NUCLEOTIDE SEQUENCE</scope>
    <source>
        <strain evidence="5">CCMP2712</strain>
    </source>
</reference>
<evidence type="ECO:0000313" key="5">
    <source>
        <dbReference type="Proteomes" id="UP000011087"/>
    </source>
</evidence>
<dbReference type="RefSeq" id="XP_005825093.1">
    <property type="nucleotide sequence ID" value="XM_005825036.1"/>
</dbReference>
<gene>
    <name evidence="3" type="ORF">GUITHDRAFT_165274</name>
</gene>
<evidence type="ECO:0000313" key="3">
    <source>
        <dbReference type="EMBL" id="EKX38113.1"/>
    </source>
</evidence>
<evidence type="ECO:0000256" key="2">
    <source>
        <dbReference type="SAM" id="MobiDB-lite"/>
    </source>
</evidence>
<protein>
    <submittedName>
        <fullName evidence="3 4">Uncharacterized protein</fullName>
    </submittedName>
</protein>
<sequence length="304" mass="34531">MVKISSYSYSWTGSNVVMKRFAFKPNDQLTSNEQSPDVTAKEEAPDKLEPKLEKLHGTMLQEFLILQAKRAQAETEQVKRALAVAEKDRNRLYQENNELLVQLESTREELGDLQQKYSNLREWAAIMYANLLKEEVEDARQSHVSEDTLERTRQWVISSSQAQLEEEERARGLWEGTSRASLVEELLSLPADSSAASQGEEEEEEEEEVKTWGVRGASSVWDVECVQDAAHRVASNDADGLACQGDGRKPYREEVTSHSQQEKWKARKETGSSLTAPTLLRSLMERQFIPKPRGETSMDAIGYF</sequence>
<dbReference type="HOGENOM" id="CLU_916596_0_0_1"/>
<reference evidence="3 5" key="1">
    <citation type="journal article" date="2012" name="Nature">
        <title>Algal genomes reveal evolutionary mosaicism and the fate of nucleomorphs.</title>
        <authorList>
            <consortium name="DOE Joint Genome Institute"/>
            <person name="Curtis B.A."/>
            <person name="Tanifuji G."/>
            <person name="Burki F."/>
            <person name="Gruber A."/>
            <person name="Irimia M."/>
            <person name="Maruyama S."/>
            <person name="Arias M.C."/>
            <person name="Ball S.G."/>
            <person name="Gile G.H."/>
            <person name="Hirakawa Y."/>
            <person name="Hopkins J.F."/>
            <person name="Kuo A."/>
            <person name="Rensing S.A."/>
            <person name="Schmutz J."/>
            <person name="Symeonidi A."/>
            <person name="Elias M."/>
            <person name="Eveleigh R.J."/>
            <person name="Herman E.K."/>
            <person name="Klute M.J."/>
            <person name="Nakayama T."/>
            <person name="Obornik M."/>
            <person name="Reyes-Prieto A."/>
            <person name="Armbrust E.V."/>
            <person name="Aves S.J."/>
            <person name="Beiko R.G."/>
            <person name="Coutinho P."/>
            <person name="Dacks J.B."/>
            <person name="Durnford D.G."/>
            <person name="Fast N.M."/>
            <person name="Green B.R."/>
            <person name="Grisdale C.J."/>
            <person name="Hempel F."/>
            <person name="Henrissat B."/>
            <person name="Hoppner M.P."/>
            <person name="Ishida K."/>
            <person name="Kim E."/>
            <person name="Koreny L."/>
            <person name="Kroth P.G."/>
            <person name="Liu Y."/>
            <person name="Malik S.B."/>
            <person name="Maier U.G."/>
            <person name="McRose D."/>
            <person name="Mock T."/>
            <person name="Neilson J.A."/>
            <person name="Onodera N.T."/>
            <person name="Poole A.M."/>
            <person name="Pritham E.J."/>
            <person name="Richards T.A."/>
            <person name="Rocap G."/>
            <person name="Roy S.W."/>
            <person name="Sarai C."/>
            <person name="Schaack S."/>
            <person name="Shirato S."/>
            <person name="Slamovits C.H."/>
            <person name="Spencer D.F."/>
            <person name="Suzuki S."/>
            <person name="Worden A.Z."/>
            <person name="Zauner S."/>
            <person name="Barry K."/>
            <person name="Bell C."/>
            <person name="Bharti A.K."/>
            <person name="Crow J.A."/>
            <person name="Grimwood J."/>
            <person name="Kramer R."/>
            <person name="Lindquist E."/>
            <person name="Lucas S."/>
            <person name="Salamov A."/>
            <person name="McFadden G.I."/>
            <person name="Lane C.E."/>
            <person name="Keeling P.J."/>
            <person name="Gray M.W."/>
            <person name="Grigoriev I.V."/>
            <person name="Archibald J.M."/>
        </authorList>
    </citation>
    <scope>NUCLEOTIDE SEQUENCE</scope>
    <source>
        <strain evidence="3 5">CCMP2712</strain>
    </source>
</reference>
<keyword evidence="5" id="KW-1185">Reference proteome</keyword>
<feature type="coiled-coil region" evidence="1">
    <location>
        <begin position="68"/>
        <end position="116"/>
    </location>
</feature>
<accession>L1IPC2</accession>
<reference evidence="4" key="3">
    <citation type="submission" date="2016-03" db="UniProtKB">
        <authorList>
            <consortium name="EnsemblProtists"/>
        </authorList>
    </citation>
    <scope>IDENTIFICATION</scope>
</reference>
<dbReference type="EnsemblProtists" id="EKX38113">
    <property type="protein sequence ID" value="EKX38113"/>
    <property type="gene ID" value="GUITHDRAFT_165274"/>
</dbReference>
<dbReference type="GeneID" id="17294950"/>
<feature type="region of interest" description="Disordered" evidence="2">
    <location>
        <begin position="239"/>
        <end position="275"/>
    </location>
</feature>
<organism evidence="3">
    <name type="scientific">Guillardia theta (strain CCMP2712)</name>
    <name type="common">Cryptophyte</name>
    <dbReference type="NCBI Taxonomy" id="905079"/>
    <lineage>
        <taxon>Eukaryota</taxon>
        <taxon>Cryptophyceae</taxon>
        <taxon>Pyrenomonadales</taxon>
        <taxon>Geminigeraceae</taxon>
        <taxon>Guillardia</taxon>
    </lineage>
</organism>